<dbReference type="Proteomes" id="UP000276215">
    <property type="component" value="Unassembled WGS sequence"/>
</dbReference>
<dbReference type="STRING" id="1336337.A0A3N4JEM6"/>
<keyword evidence="3" id="KW-1185">Reference proteome</keyword>
<proteinExistence type="predicted"/>
<evidence type="ECO:0000313" key="2">
    <source>
        <dbReference type="EMBL" id="RPA96709.1"/>
    </source>
</evidence>
<reference evidence="2 3" key="1">
    <citation type="journal article" date="2018" name="Nat. Ecol. Evol.">
        <title>Pezizomycetes genomes reveal the molecular basis of ectomycorrhizal truffle lifestyle.</title>
        <authorList>
            <person name="Murat C."/>
            <person name="Payen T."/>
            <person name="Noel B."/>
            <person name="Kuo A."/>
            <person name="Morin E."/>
            <person name="Chen J."/>
            <person name="Kohler A."/>
            <person name="Krizsan K."/>
            <person name="Balestrini R."/>
            <person name="Da Silva C."/>
            <person name="Montanini B."/>
            <person name="Hainaut M."/>
            <person name="Levati E."/>
            <person name="Barry K.W."/>
            <person name="Belfiori B."/>
            <person name="Cichocki N."/>
            <person name="Clum A."/>
            <person name="Dockter R.B."/>
            <person name="Fauchery L."/>
            <person name="Guy J."/>
            <person name="Iotti M."/>
            <person name="Le Tacon F."/>
            <person name="Lindquist E.A."/>
            <person name="Lipzen A."/>
            <person name="Malagnac F."/>
            <person name="Mello A."/>
            <person name="Molinier V."/>
            <person name="Miyauchi S."/>
            <person name="Poulain J."/>
            <person name="Riccioni C."/>
            <person name="Rubini A."/>
            <person name="Sitrit Y."/>
            <person name="Splivallo R."/>
            <person name="Traeger S."/>
            <person name="Wang M."/>
            <person name="Zifcakova L."/>
            <person name="Wipf D."/>
            <person name="Zambonelli A."/>
            <person name="Paolocci F."/>
            <person name="Nowrousian M."/>
            <person name="Ottonello S."/>
            <person name="Baldrian P."/>
            <person name="Spatafora J.W."/>
            <person name="Henrissat B."/>
            <person name="Nagy L.G."/>
            <person name="Aury J.M."/>
            <person name="Wincker P."/>
            <person name="Grigoriev I.V."/>
            <person name="Bonfante P."/>
            <person name="Martin F.M."/>
        </authorList>
    </citation>
    <scope>NUCLEOTIDE SEQUENCE [LARGE SCALE GENOMIC DNA]</scope>
    <source>
        <strain evidence="2 3">120613-1</strain>
    </source>
</reference>
<feature type="domain" description="DDE-1" evidence="1">
    <location>
        <begin position="4"/>
        <end position="95"/>
    </location>
</feature>
<evidence type="ECO:0000313" key="3">
    <source>
        <dbReference type="Proteomes" id="UP000276215"/>
    </source>
</evidence>
<gene>
    <name evidence="2" type="ORF">L873DRAFT_1924060</name>
</gene>
<protein>
    <recommendedName>
        <fullName evidence="1">DDE-1 domain-containing protein</fullName>
    </recommendedName>
</protein>
<dbReference type="GO" id="GO:0003676">
    <property type="term" value="F:nucleic acid binding"/>
    <property type="evidence" value="ECO:0007669"/>
    <property type="project" value="InterPro"/>
</dbReference>
<sequence>MVEFNEKAYMNDQLFLYYIEEHLVPVLGGHPTLFALDLMGSHKTPAVLDKLHSHNITLSLIPGGCTSLIQLLHISIIKPFKQILRELTDTAILELESVEAFHKWTISDCHILTTSCVGNTFYKFHLEKGDLIHRVF</sequence>
<dbReference type="EMBL" id="ML120412">
    <property type="protein sequence ID" value="RPA96709.1"/>
    <property type="molecule type" value="Genomic_DNA"/>
</dbReference>
<name>A0A3N4JEM6_9PEZI</name>
<organism evidence="2 3">
    <name type="scientific">Choiromyces venosus 120613-1</name>
    <dbReference type="NCBI Taxonomy" id="1336337"/>
    <lineage>
        <taxon>Eukaryota</taxon>
        <taxon>Fungi</taxon>
        <taxon>Dikarya</taxon>
        <taxon>Ascomycota</taxon>
        <taxon>Pezizomycotina</taxon>
        <taxon>Pezizomycetes</taxon>
        <taxon>Pezizales</taxon>
        <taxon>Tuberaceae</taxon>
        <taxon>Choiromyces</taxon>
    </lineage>
</organism>
<evidence type="ECO:0000259" key="1">
    <source>
        <dbReference type="Pfam" id="PF03184"/>
    </source>
</evidence>
<dbReference type="Pfam" id="PF03184">
    <property type="entry name" value="DDE_1"/>
    <property type="match status" value="1"/>
</dbReference>
<accession>A0A3N4JEM6</accession>
<dbReference type="AlphaFoldDB" id="A0A3N4JEM6"/>
<dbReference type="InterPro" id="IPR004875">
    <property type="entry name" value="DDE_SF_endonuclease_dom"/>
</dbReference>
<dbReference type="OrthoDB" id="10035668at2759"/>